<dbReference type="GO" id="GO:0016226">
    <property type="term" value="P:iron-sulfur cluster assembly"/>
    <property type="evidence" value="ECO:0007669"/>
    <property type="project" value="TreeGrafter"/>
</dbReference>
<comment type="caution">
    <text evidence="2">The sequence shown here is derived from an EMBL/GenBank/DDBJ whole genome shotgun (WGS) entry which is preliminary data.</text>
</comment>
<dbReference type="PIRSF" id="PIRSF006487">
    <property type="entry name" value="GcvT"/>
    <property type="match status" value="1"/>
</dbReference>
<gene>
    <name evidence="2" type="ORF">A6X21_04055</name>
</gene>
<evidence type="ECO:0000313" key="2">
    <source>
        <dbReference type="EMBL" id="ODA34837.1"/>
    </source>
</evidence>
<keyword evidence="3" id="KW-1185">Reference proteome</keyword>
<reference evidence="2 3" key="1">
    <citation type="submission" date="2016-05" db="EMBL/GenBank/DDBJ databases">
        <title>Genomic and physiological characterization of Planctopirus sp. isolated from fresh water lake.</title>
        <authorList>
            <person name="Subhash Y."/>
            <person name="Ramana C."/>
        </authorList>
    </citation>
    <scope>NUCLEOTIDE SEQUENCE [LARGE SCALE GENOMIC DNA]</scope>
    <source>
        <strain evidence="2 3">JC280</strain>
    </source>
</reference>
<dbReference type="STRING" id="1841610.A6X21_04055"/>
<dbReference type="OrthoDB" id="9796287at2"/>
<keyword evidence="1" id="KW-0809">Transit peptide</keyword>
<evidence type="ECO:0000313" key="3">
    <source>
        <dbReference type="Proteomes" id="UP000094828"/>
    </source>
</evidence>
<dbReference type="InterPro" id="IPR027266">
    <property type="entry name" value="TrmE/GcvT-like"/>
</dbReference>
<dbReference type="Gene3D" id="3.30.1360.120">
    <property type="entry name" value="Probable tRNA modification gtpase trme, domain 1"/>
    <property type="match status" value="1"/>
</dbReference>
<dbReference type="PANTHER" id="PTHR22602">
    <property type="entry name" value="TRANSFERASE CAF17, MITOCHONDRIAL-RELATED"/>
    <property type="match status" value="1"/>
</dbReference>
<proteinExistence type="predicted"/>
<dbReference type="AlphaFoldDB" id="A0A1C3ENK6"/>
<organism evidence="2 3">
    <name type="scientific">Planctopirus hydrillae</name>
    <dbReference type="NCBI Taxonomy" id="1841610"/>
    <lineage>
        <taxon>Bacteria</taxon>
        <taxon>Pseudomonadati</taxon>
        <taxon>Planctomycetota</taxon>
        <taxon>Planctomycetia</taxon>
        <taxon>Planctomycetales</taxon>
        <taxon>Planctomycetaceae</taxon>
        <taxon>Planctopirus</taxon>
    </lineage>
</organism>
<dbReference type="PANTHER" id="PTHR22602:SF0">
    <property type="entry name" value="TRANSFERASE CAF17, MITOCHONDRIAL-RELATED"/>
    <property type="match status" value="1"/>
</dbReference>
<dbReference type="Proteomes" id="UP000094828">
    <property type="component" value="Unassembled WGS sequence"/>
</dbReference>
<dbReference type="RefSeq" id="WP_068846310.1">
    <property type="nucleotide sequence ID" value="NZ_LYDR01000039.1"/>
</dbReference>
<protein>
    <submittedName>
        <fullName evidence="2">Uncharacterized protein</fullName>
    </submittedName>
</protein>
<evidence type="ECO:0000256" key="1">
    <source>
        <dbReference type="ARBA" id="ARBA00022946"/>
    </source>
</evidence>
<name>A0A1C3ENK6_9PLAN</name>
<dbReference type="InterPro" id="IPR017703">
    <property type="entry name" value="YgfZ/GCV_T_CS"/>
</dbReference>
<dbReference type="NCBIfam" id="TIGR03317">
    <property type="entry name" value="ygfZ_signature"/>
    <property type="match status" value="1"/>
</dbReference>
<dbReference type="InterPro" id="IPR045179">
    <property type="entry name" value="YgfZ/GcvT"/>
</dbReference>
<accession>A0A1C3ENK6</accession>
<dbReference type="EMBL" id="LYDR01000039">
    <property type="protein sequence ID" value="ODA34837.1"/>
    <property type="molecule type" value="Genomic_DNA"/>
</dbReference>
<dbReference type="SUPFAM" id="SSF103025">
    <property type="entry name" value="Folate-binding domain"/>
    <property type="match status" value="1"/>
</dbReference>
<sequence>MNSHYQAMQIPFPVEQYFVKGQHRVRFLQNFCTNDVARLSSNAGVEVFFPNVKGRIVGHGWIHALEDSLVMTIGAGTGTSLLPHLDRYIITEDVTFTKAALKESWLVAGETANGLWAKLSQQQQRDLVAEPAHQMIAGAGWRAAFITGWSVPVVSVFIDEHAAAEELTDLVLLSSIKQGTPHDFDRFRATVGMGWMGIDYSDAQLAQESGRTAVAISFHKGCYLGQEPIARLDAMGHTNKELVRLSSEVSLSDQDKNSWAGAELFADSEPKSVGVITTFCPHDDRQGGVGLGYVRTKWQVENQRLHVGTPEGPTLTVHVPLIPADEQIR</sequence>